<dbReference type="PROSITE" id="PS50932">
    <property type="entry name" value="HTH_LACI_2"/>
    <property type="match status" value="1"/>
</dbReference>
<dbReference type="Pfam" id="PF13377">
    <property type="entry name" value="Peripla_BP_3"/>
    <property type="match status" value="1"/>
</dbReference>
<dbReference type="InterPro" id="IPR046335">
    <property type="entry name" value="LacI/GalR-like_sensor"/>
</dbReference>
<dbReference type="CDD" id="cd06267">
    <property type="entry name" value="PBP1_LacI_sugar_binding-like"/>
    <property type="match status" value="1"/>
</dbReference>
<keyword evidence="7" id="KW-1185">Reference proteome</keyword>
<evidence type="ECO:0000256" key="2">
    <source>
        <dbReference type="ARBA" id="ARBA00023015"/>
    </source>
</evidence>
<name>A0ABT8L9Z3_9BACT</name>
<dbReference type="EMBL" id="JAUJEB010000002">
    <property type="protein sequence ID" value="MDN5213201.1"/>
    <property type="molecule type" value="Genomic_DNA"/>
</dbReference>
<protein>
    <submittedName>
        <fullName evidence="6">LacI family DNA-binding transcriptional regulator</fullName>
    </submittedName>
</protein>
<keyword evidence="4" id="KW-0804">Transcription</keyword>
<dbReference type="SMART" id="SM00354">
    <property type="entry name" value="HTH_LACI"/>
    <property type="match status" value="1"/>
</dbReference>
<dbReference type="CDD" id="cd01392">
    <property type="entry name" value="HTH_LacI"/>
    <property type="match status" value="1"/>
</dbReference>
<accession>A0ABT8L9Z3</accession>
<evidence type="ECO:0000256" key="3">
    <source>
        <dbReference type="ARBA" id="ARBA00023125"/>
    </source>
</evidence>
<dbReference type="Proteomes" id="UP001172083">
    <property type="component" value="Unassembled WGS sequence"/>
</dbReference>
<evidence type="ECO:0000313" key="7">
    <source>
        <dbReference type="Proteomes" id="UP001172083"/>
    </source>
</evidence>
<sequence>MTLKELAEELNMSTTTVSRVLTGQEKKYRISDKTADKVRAMAKVHQFAPNQIARNLRLQKTNTIGLIIPDISNPFFANLARTVEVELRKRGKMVLLCDTKDETELERESLSLLMGRKVDGLLIAPIGKEHHHLIQQPEIPIVLIDRYFEDQDLSFVTTDNFLGACIATDFLIEKGHRNIACIQGLLKTTPNEGRVSGYKKTMLDNGLSDYIKVIGEDYSIANGYESTKTLLSLPEVPTAIFSLNNQISMGVMKALKEHRLEVPGEVSLISFDDQPYFDLLSPPLTAIKQPMSEIGRAAVATLFELLEGNHPPNQMLKPLFVERSSVAPIYQKP</sequence>
<dbReference type="PANTHER" id="PTHR30146">
    <property type="entry name" value="LACI-RELATED TRANSCRIPTIONAL REPRESSOR"/>
    <property type="match status" value="1"/>
</dbReference>
<keyword evidence="2" id="KW-0805">Transcription regulation</keyword>
<dbReference type="Gene3D" id="3.40.50.2300">
    <property type="match status" value="2"/>
</dbReference>
<evidence type="ECO:0000256" key="4">
    <source>
        <dbReference type="ARBA" id="ARBA00023163"/>
    </source>
</evidence>
<keyword evidence="3 6" id="KW-0238">DNA-binding</keyword>
<keyword evidence="1" id="KW-0678">Repressor</keyword>
<evidence type="ECO:0000313" key="6">
    <source>
        <dbReference type="EMBL" id="MDN5213201.1"/>
    </source>
</evidence>
<dbReference type="RefSeq" id="WP_346758541.1">
    <property type="nucleotide sequence ID" value="NZ_JAUJEB010000002.1"/>
</dbReference>
<dbReference type="GO" id="GO:0003677">
    <property type="term" value="F:DNA binding"/>
    <property type="evidence" value="ECO:0007669"/>
    <property type="project" value="UniProtKB-KW"/>
</dbReference>
<feature type="domain" description="HTH lacI-type" evidence="5">
    <location>
        <begin position="1"/>
        <end position="58"/>
    </location>
</feature>
<evidence type="ECO:0000256" key="1">
    <source>
        <dbReference type="ARBA" id="ARBA00022491"/>
    </source>
</evidence>
<organism evidence="6 7">
    <name type="scientific">Agaribacillus aureus</name>
    <dbReference type="NCBI Taxonomy" id="3051825"/>
    <lineage>
        <taxon>Bacteria</taxon>
        <taxon>Pseudomonadati</taxon>
        <taxon>Bacteroidota</taxon>
        <taxon>Cytophagia</taxon>
        <taxon>Cytophagales</taxon>
        <taxon>Splendidivirgaceae</taxon>
        <taxon>Agaribacillus</taxon>
    </lineage>
</organism>
<dbReference type="SUPFAM" id="SSF47413">
    <property type="entry name" value="lambda repressor-like DNA-binding domains"/>
    <property type="match status" value="1"/>
</dbReference>
<dbReference type="SUPFAM" id="SSF53822">
    <property type="entry name" value="Periplasmic binding protein-like I"/>
    <property type="match status" value="1"/>
</dbReference>
<dbReference type="Gene3D" id="1.10.260.40">
    <property type="entry name" value="lambda repressor-like DNA-binding domains"/>
    <property type="match status" value="1"/>
</dbReference>
<dbReference type="InterPro" id="IPR010982">
    <property type="entry name" value="Lambda_DNA-bd_dom_sf"/>
</dbReference>
<dbReference type="Pfam" id="PF00356">
    <property type="entry name" value="LacI"/>
    <property type="match status" value="1"/>
</dbReference>
<comment type="caution">
    <text evidence="6">The sequence shown here is derived from an EMBL/GenBank/DDBJ whole genome shotgun (WGS) entry which is preliminary data.</text>
</comment>
<dbReference type="PANTHER" id="PTHR30146:SF148">
    <property type="entry name" value="HTH-TYPE TRANSCRIPTIONAL REPRESSOR PURR-RELATED"/>
    <property type="match status" value="1"/>
</dbReference>
<evidence type="ECO:0000259" key="5">
    <source>
        <dbReference type="PROSITE" id="PS50932"/>
    </source>
</evidence>
<dbReference type="InterPro" id="IPR000843">
    <property type="entry name" value="HTH_LacI"/>
</dbReference>
<dbReference type="InterPro" id="IPR028082">
    <property type="entry name" value="Peripla_BP_I"/>
</dbReference>
<gene>
    <name evidence="6" type="ORF">QQ020_14125</name>
</gene>
<proteinExistence type="predicted"/>
<reference evidence="6" key="1">
    <citation type="submission" date="2023-06" db="EMBL/GenBank/DDBJ databases">
        <title>Genomic of Agaribacillus aureum.</title>
        <authorList>
            <person name="Wang G."/>
        </authorList>
    </citation>
    <scope>NUCLEOTIDE SEQUENCE</scope>
    <source>
        <strain evidence="6">BMA12</strain>
    </source>
</reference>